<accession>A0ABQ8WEG6</accession>
<protein>
    <recommendedName>
        <fullName evidence="3">Protein HRI1</fullName>
    </recommendedName>
</protein>
<comment type="caution">
    <text evidence="1">The sequence shown here is derived from an EMBL/GenBank/DDBJ whole genome shotgun (WGS) entry which is preliminary data.</text>
</comment>
<sequence>MGQYWQVVCPPRREYATQSCDGKLSELAFSSWTNILFDLVEYERTPCQIQHDDLHSISAEDDAPSRPLRYDVIESEFGLWSYEEEGEAATLTAMGKYVPKTQVLRNLTTNQYVFEKRLPSGISLVLRGEYLAKGDWAGHDVDIVGAGMLENMNGEWQDVTDDIRDEVQVLRSSDFGDDWETEWRA</sequence>
<evidence type="ECO:0000313" key="2">
    <source>
        <dbReference type="Proteomes" id="UP001220256"/>
    </source>
</evidence>
<reference evidence="1 2" key="1">
    <citation type="journal article" date="2023" name="IMA Fungus">
        <title>Comparative genomic study of the Penicillium genus elucidates a diverse pangenome and 15 lateral gene transfer events.</title>
        <authorList>
            <person name="Petersen C."/>
            <person name="Sorensen T."/>
            <person name="Nielsen M.R."/>
            <person name="Sondergaard T.E."/>
            <person name="Sorensen J.L."/>
            <person name="Fitzpatrick D.A."/>
            <person name="Frisvad J.C."/>
            <person name="Nielsen K.L."/>
        </authorList>
    </citation>
    <scope>NUCLEOTIDE SEQUENCE [LARGE SCALE GENOMIC DNA]</scope>
    <source>
        <strain evidence="1 2">IBT 3361</strain>
    </source>
</reference>
<keyword evidence="2" id="KW-1185">Reference proteome</keyword>
<organism evidence="1 2">
    <name type="scientific">Penicillium chrysogenum</name>
    <name type="common">Penicillium notatum</name>
    <dbReference type="NCBI Taxonomy" id="5076"/>
    <lineage>
        <taxon>Eukaryota</taxon>
        <taxon>Fungi</taxon>
        <taxon>Dikarya</taxon>
        <taxon>Ascomycota</taxon>
        <taxon>Pezizomycotina</taxon>
        <taxon>Eurotiomycetes</taxon>
        <taxon>Eurotiomycetidae</taxon>
        <taxon>Eurotiales</taxon>
        <taxon>Aspergillaceae</taxon>
        <taxon>Penicillium</taxon>
        <taxon>Penicillium chrysogenum species complex</taxon>
    </lineage>
</organism>
<evidence type="ECO:0008006" key="3">
    <source>
        <dbReference type="Google" id="ProtNLM"/>
    </source>
</evidence>
<evidence type="ECO:0000313" key="1">
    <source>
        <dbReference type="EMBL" id="KAJ5265027.1"/>
    </source>
</evidence>
<dbReference type="EMBL" id="JAPVEB010000004">
    <property type="protein sequence ID" value="KAJ5265027.1"/>
    <property type="molecule type" value="Genomic_DNA"/>
</dbReference>
<gene>
    <name evidence="1" type="ORF">N7505_007820</name>
</gene>
<dbReference type="Proteomes" id="UP001220256">
    <property type="component" value="Unassembled WGS sequence"/>
</dbReference>
<proteinExistence type="predicted"/>
<name>A0ABQ8WEG6_PENCH</name>